<evidence type="ECO:0000256" key="1">
    <source>
        <dbReference type="ARBA" id="ARBA00009743"/>
    </source>
</evidence>
<comment type="subunit">
    <text evidence="4">Homodimer.</text>
</comment>
<organism evidence="5 6">
    <name type="scientific">Sinocyclocheilus rhinocerous</name>
    <dbReference type="NCBI Taxonomy" id="307959"/>
    <lineage>
        <taxon>Eukaryota</taxon>
        <taxon>Metazoa</taxon>
        <taxon>Chordata</taxon>
        <taxon>Craniata</taxon>
        <taxon>Vertebrata</taxon>
        <taxon>Euteleostomi</taxon>
        <taxon>Actinopterygii</taxon>
        <taxon>Neopterygii</taxon>
        <taxon>Teleostei</taxon>
        <taxon>Ostariophysi</taxon>
        <taxon>Cypriniformes</taxon>
        <taxon>Cyprinidae</taxon>
        <taxon>Cyprininae</taxon>
        <taxon>Sinocyclocheilus</taxon>
    </lineage>
</organism>
<dbReference type="GO" id="GO:0016139">
    <property type="term" value="P:glycoside catabolic process"/>
    <property type="evidence" value="ECO:0007669"/>
    <property type="project" value="TreeGrafter"/>
</dbReference>
<keyword evidence="3 4" id="KW-0326">Glycosidase</keyword>
<reference evidence="5" key="2">
    <citation type="submission" date="2025-09" db="UniProtKB">
        <authorList>
            <consortium name="Ensembl"/>
        </authorList>
    </citation>
    <scope>IDENTIFICATION</scope>
</reference>
<dbReference type="GO" id="GO:0004557">
    <property type="term" value="F:alpha-galactosidase activity"/>
    <property type="evidence" value="ECO:0007669"/>
    <property type="project" value="TreeGrafter"/>
</dbReference>
<dbReference type="InterPro" id="IPR013785">
    <property type="entry name" value="Aldolase_TIM"/>
</dbReference>
<evidence type="ECO:0000313" key="5">
    <source>
        <dbReference type="Ensembl" id="ENSSRHP00000023746.1"/>
    </source>
</evidence>
<keyword evidence="4" id="KW-1015">Disulfide bond</keyword>
<evidence type="ECO:0000313" key="6">
    <source>
        <dbReference type="Proteomes" id="UP000472270"/>
    </source>
</evidence>
<name>A0A673HDR6_9TELE</name>
<evidence type="ECO:0000256" key="2">
    <source>
        <dbReference type="ARBA" id="ARBA00022801"/>
    </source>
</evidence>
<keyword evidence="2 4" id="KW-0378">Hydrolase</keyword>
<dbReference type="GO" id="GO:0005737">
    <property type="term" value="C:cytoplasm"/>
    <property type="evidence" value="ECO:0007669"/>
    <property type="project" value="TreeGrafter"/>
</dbReference>
<dbReference type="PRINTS" id="PR00740">
    <property type="entry name" value="GLHYDRLASE27"/>
</dbReference>
<dbReference type="GO" id="GO:0009311">
    <property type="term" value="P:oligosaccharide metabolic process"/>
    <property type="evidence" value="ECO:0007669"/>
    <property type="project" value="TreeGrafter"/>
</dbReference>
<dbReference type="Proteomes" id="UP000472270">
    <property type="component" value="Unassembled WGS sequence"/>
</dbReference>
<dbReference type="InterPro" id="IPR000111">
    <property type="entry name" value="Glyco_hydro_27/36_CS"/>
</dbReference>
<proteinExistence type="inferred from homology"/>
<dbReference type="PROSITE" id="PS00512">
    <property type="entry name" value="ALPHA_GALACTOSIDASE"/>
    <property type="match status" value="1"/>
</dbReference>
<keyword evidence="6" id="KW-1185">Reference proteome</keyword>
<dbReference type="Pfam" id="PF16499">
    <property type="entry name" value="Melibiase_2"/>
    <property type="match status" value="1"/>
</dbReference>
<dbReference type="PANTHER" id="PTHR11452">
    <property type="entry name" value="ALPHA-GALACTOSIDASE/ALPHA-N-ACETYLGALACTOSAMINIDASE"/>
    <property type="match status" value="1"/>
</dbReference>
<sequence length="238" mass="26910">SSHPVCKRAKGVYGSHIALFRTDAVFHTCTHRQSVLCSGEQLFMEMADVMVKEGRKDAGYEFVCIDDCWPSHKRDAQTLHFIPLMKVFSFPHKSLLCSKVHTKGLKLGIYADIGTSTCAGYPGSLGYYDKDAKAFADWGVDLFKFDGCFMPDWHQLGEGYTNMSRALNQTGRSIVYVLCLIFQPDYEAIRKTCNHRRNYGDIYDQWTSVKSILDWTADHQKIMVPVAGPGGWNDPDMV</sequence>
<reference evidence="5" key="1">
    <citation type="submission" date="2025-08" db="UniProtKB">
        <authorList>
            <consortium name="Ensembl"/>
        </authorList>
    </citation>
    <scope>IDENTIFICATION</scope>
</reference>
<dbReference type="Ensembl" id="ENSSRHT00000024465.1">
    <property type="protein sequence ID" value="ENSSRHP00000023746.1"/>
    <property type="gene ID" value="ENSSRHG00000012499.1"/>
</dbReference>
<accession>A0A673HDR6</accession>
<dbReference type="InterPro" id="IPR017853">
    <property type="entry name" value="GH"/>
</dbReference>
<dbReference type="AlphaFoldDB" id="A0A673HDR6"/>
<dbReference type="PANTHER" id="PTHR11452:SF14">
    <property type="entry name" value="ALPHA-GALACTOSIDASE A"/>
    <property type="match status" value="1"/>
</dbReference>
<evidence type="ECO:0000256" key="4">
    <source>
        <dbReference type="RuleBase" id="RU361168"/>
    </source>
</evidence>
<dbReference type="EC" id="3.2.1.-" evidence="4"/>
<dbReference type="CDD" id="cd14792">
    <property type="entry name" value="GH27"/>
    <property type="match status" value="1"/>
</dbReference>
<evidence type="ECO:0000256" key="3">
    <source>
        <dbReference type="ARBA" id="ARBA00023295"/>
    </source>
</evidence>
<protein>
    <recommendedName>
        <fullName evidence="4">Alpha-galactosidase</fullName>
        <ecNumber evidence="4">3.2.1.-</ecNumber>
    </recommendedName>
</protein>
<comment type="similarity">
    <text evidence="1 4">Belongs to the glycosyl hydrolase 27 family.</text>
</comment>
<dbReference type="Gene3D" id="3.20.20.70">
    <property type="entry name" value="Aldolase class I"/>
    <property type="match status" value="1"/>
</dbReference>
<dbReference type="InterPro" id="IPR002241">
    <property type="entry name" value="Glyco_hydro_27"/>
</dbReference>
<dbReference type="SUPFAM" id="SSF51445">
    <property type="entry name" value="(Trans)glycosidases"/>
    <property type="match status" value="1"/>
</dbReference>